<name>A0A699YRV8_HAELA</name>
<keyword evidence="10" id="KW-1185">Reference proteome</keyword>
<evidence type="ECO:0000256" key="2">
    <source>
        <dbReference type="ARBA" id="ARBA00007635"/>
    </source>
</evidence>
<dbReference type="PANTHER" id="PTHR42920">
    <property type="entry name" value="OS03G0707200 PROTEIN-RELATED"/>
    <property type="match status" value="1"/>
</dbReference>
<keyword evidence="4" id="KW-0812">Transmembrane</keyword>
<feature type="signal peptide" evidence="7">
    <location>
        <begin position="1"/>
        <end position="22"/>
    </location>
</feature>
<dbReference type="InterPro" id="IPR037185">
    <property type="entry name" value="EmrE-like"/>
</dbReference>
<dbReference type="Pfam" id="PF00892">
    <property type="entry name" value="EamA"/>
    <property type="match status" value="1"/>
</dbReference>
<dbReference type="AlphaFoldDB" id="A0A699YRV8"/>
<feature type="domain" description="EamA" evidence="8">
    <location>
        <begin position="5"/>
        <end position="58"/>
    </location>
</feature>
<proteinExistence type="inferred from homology"/>
<comment type="subcellular location">
    <subcellularLocation>
        <location evidence="1">Cell membrane</location>
        <topology evidence="1">Multi-pass membrane protein</topology>
    </subcellularLocation>
</comment>
<evidence type="ECO:0000256" key="4">
    <source>
        <dbReference type="ARBA" id="ARBA00022692"/>
    </source>
</evidence>
<evidence type="ECO:0000256" key="5">
    <source>
        <dbReference type="ARBA" id="ARBA00022989"/>
    </source>
</evidence>
<dbReference type="InterPro" id="IPR000620">
    <property type="entry name" value="EamA_dom"/>
</dbReference>
<keyword evidence="5" id="KW-1133">Transmembrane helix</keyword>
<dbReference type="PANTHER" id="PTHR42920:SF23">
    <property type="entry name" value="EAMA DOMAIN-CONTAINING PROTEIN"/>
    <property type="match status" value="1"/>
</dbReference>
<dbReference type="SUPFAM" id="SSF103481">
    <property type="entry name" value="Multidrug resistance efflux transporter EmrE"/>
    <property type="match status" value="1"/>
</dbReference>
<protein>
    <submittedName>
        <fullName evidence="9">EamA domain-containing protein</fullName>
    </submittedName>
</protein>
<dbReference type="EMBL" id="BLLF01000318">
    <property type="protein sequence ID" value="GFH10478.1"/>
    <property type="molecule type" value="Genomic_DNA"/>
</dbReference>
<dbReference type="InterPro" id="IPR051258">
    <property type="entry name" value="Diverse_Substrate_Transporter"/>
</dbReference>
<feature type="non-terminal residue" evidence="9">
    <location>
        <position position="70"/>
    </location>
</feature>
<keyword evidence="6" id="KW-0472">Membrane</keyword>
<evidence type="ECO:0000313" key="10">
    <source>
        <dbReference type="Proteomes" id="UP000485058"/>
    </source>
</evidence>
<gene>
    <name evidence="9" type="ORF">HaLaN_05798</name>
</gene>
<reference evidence="9 10" key="1">
    <citation type="submission" date="2020-02" db="EMBL/GenBank/DDBJ databases">
        <title>Draft genome sequence of Haematococcus lacustris strain NIES-144.</title>
        <authorList>
            <person name="Morimoto D."/>
            <person name="Nakagawa S."/>
            <person name="Yoshida T."/>
            <person name="Sawayama S."/>
        </authorList>
    </citation>
    <scope>NUCLEOTIDE SEQUENCE [LARGE SCALE GENOMIC DNA]</scope>
    <source>
        <strain evidence="9 10">NIES-144</strain>
    </source>
</reference>
<evidence type="ECO:0000256" key="6">
    <source>
        <dbReference type="ARBA" id="ARBA00023136"/>
    </source>
</evidence>
<evidence type="ECO:0000256" key="1">
    <source>
        <dbReference type="ARBA" id="ARBA00004651"/>
    </source>
</evidence>
<dbReference type="Proteomes" id="UP000485058">
    <property type="component" value="Unassembled WGS sequence"/>
</dbReference>
<organism evidence="9 10">
    <name type="scientific">Haematococcus lacustris</name>
    <name type="common">Green alga</name>
    <name type="synonym">Haematococcus pluvialis</name>
    <dbReference type="NCBI Taxonomy" id="44745"/>
    <lineage>
        <taxon>Eukaryota</taxon>
        <taxon>Viridiplantae</taxon>
        <taxon>Chlorophyta</taxon>
        <taxon>core chlorophytes</taxon>
        <taxon>Chlorophyceae</taxon>
        <taxon>CS clade</taxon>
        <taxon>Chlamydomonadales</taxon>
        <taxon>Haematococcaceae</taxon>
        <taxon>Haematococcus</taxon>
    </lineage>
</organism>
<comment type="caution">
    <text evidence="9">The sequence shown here is derived from an EMBL/GenBank/DDBJ whole genome shotgun (WGS) entry which is preliminary data.</text>
</comment>
<feature type="chain" id="PRO_5025637735" evidence="7">
    <location>
        <begin position="23"/>
        <end position="70"/>
    </location>
</feature>
<keyword evidence="3" id="KW-1003">Cell membrane</keyword>
<dbReference type="GO" id="GO:0005886">
    <property type="term" value="C:plasma membrane"/>
    <property type="evidence" value="ECO:0007669"/>
    <property type="project" value="UniProtKB-SubCell"/>
</dbReference>
<evidence type="ECO:0000259" key="8">
    <source>
        <dbReference type="Pfam" id="PF00892"/>
    </source>
</evidence>
<evidence type="ECO:0000313" key="9">
    <source>
        <dbReference type="EMBL" id="GFH10478.1"/>
    </source>
</evidence>
<keyword evidence="7" id="KW-0732">Signal</keyword>
<evidence type="ECO:0000256" key="3">
    <source>
        <dbReference type="ARBA" id="ARBA00022475"/>
    </source>
</evidence>
<comment type="similarity">
    <text evidence="2">Belongs to the drug/metabolite transporter (DMT) superfamily. Plant drug/metabolite exporter (P-DME) (TC 2.A.7.4) family.</text>
</comment>
<sequence length="70" mass="7126">MAQSPVALLTVIWVGLGPGALAAFLQAVGQKNVPPAQAQVIYSTTPLWAAAFAFLALDASDEAMGGIAWA</sequence>
<evidence type="ECO:0000256" key="7">
    <source>
        <dbReference type="SAM" id="SignalP"/>
    </source>
</evidence>
<accession>A0A699YRV8</accession>